<sequence length="408" mass="45669">MNCELKRLQQSILKFSHFGKSENGGVTRLTLTQPDVDARTQLIQMMEEINLRVSIDDLGNIYGTYEGKEDLPPIILGSHGDSVEKGGNFDGILGILGAYEVVKVLHENQIRLRHPIVVADFTNEEGVRFGPAMFCSGVLAGVYEEQKIFFTKDRKGITFQSALEQSGFNGLVENRLKDGTAYLELHIEQGPVLEALNKNIGVVEGIVGMNCLEIIVRGQSNHAGTTPMQMRKDPLMAATHLIDRLNDFLRKVDEELVFTIGQFDIFPNLHTVIPDQVKFTFDVRHKSEDIIKKAMTIVEQEINNVEEKTGCAIFRRVLWERETVIFDNSIVDSVETSTTALGYSYKRMYSGAGHDAQFLAKMMPTGMIFVPSKEGKSHCEEEYTSIDSCTNGVNVLLQTVLDLDKKLN</sequence>
<dbReference type="InterPro" id="IPR010158">
    <property type="entry name" value="Amidase_Cbmase"/>
</dbReference>
<feature type="domain" description="Peptidase M20 dimerisation" evidence="4">
    <location>
        <begin position="208"/>
        <end position="307"/>
    </location>
</feature>
<dbReference type="OrthoDB" id="9808195at2"/>
<feature type="binding site" evidence="3">
    <location>
        <position position="90"/>
    </location>
    <ligand>
        <name>Zn(2+)</name>
        <dbReference type="ChEBI" id="CHEBI:29105"/>
        <label>1</label>
    </ligand>
</feature>
<dbReference type="Proteomes" id="UP000030588">
    <property type="component" value="Unassembled WGS sequence"/>
</dbReference>
<keyword evidence="3" id="KW-0479">Metal-binding</keyword>
<dbReference type="GO" id="GO:0046872">
    <property type="term" value="F:metal ion binding"/>
    <property type="evidence" value="ECO:0007669"/>
    <property type="project" value="UniProtKB-KW"/>
</dbReference>
<dbReference type="Pfam" id="PF07687">
    <property type="entry name" value="M20_dimer"/>
    <property type="match status" value="1"/>
</dbReference>
<dbReference type="GO" id="GO:0016813">
    <property type="term" value="F:hydrolase activity, acting on carbon-nitrogen (but not peptide) bonds, in linear amidines"/>
    <property type="evidence" value="ECO:0007669"/>
    <property type="project" value="InterPro"/>
</dbReference>
<gene>
    <name evidence="5" type="ORF">NG54_15280</name>
</gene>
<feature type="binding site" evidence="3">
    <location>
        <position position="186"/>
    </location>
    <ligand>
        <name>Zn(2+)</name>
        <dbReference type="ChEBI" id="CHEBI:29105"/>
        <label>1</label>
    </ligand>
</feature>
<dbReference type="RefSeq" id="WP_035355744.1">
    <property type="nucleotide sequence ID" value="NZ_JBCNRP010000001.1"/>
</dbReference>
<proteinExistence type="inferred from homology"/>
<feature type="binding site" evidence="3">
    <location>
        <position position="378"/>
    </location>
    <ligand>
        <name>Zn(2+)</name>
        <dbReference type="ChEBI" id="CHEBI:29105"/>
        <label>2</label>
    </ligand>
</feature>
<dbReference type="NCBIfam" id="TIGR01879">
    <property type="entry name" value="hydantase"/>
    <property type="match status" value="1"/>
</dbReference>
<evidence type="ECO:0000313" key="5">
    <source>
        <dbReference type="EMBL" id="KHD84461.1"/>
    </source>
</evidence>
<organism evidence="5 6">
    <name type="scientific">Heyndrickxia ginsengihumi</name>
    <dbReference type="NCBI Taxonomy" id="363870"/>
    <lineage>
        <taxon>Bacteria</taxon>
        <taxon>Bacillati</taxon>
        <taxon>Bacillota</taxon>
        <taxon>Bacilli</taxon>
        <taxon>Bacillales</taxon>
        <taxon>Bacillaceae</taxon>
        <taxon>Heyndrickxia</taxon>
    </lineage>
</organism>
<dbReference type="Pfam" id="PF01546">
    <property type="entry name" value="Peptidase_M20"/>
    <property type="match status" value="1"/>
</dbReference>
<keyword evidence="2 5" id="KW-0378">Hydrolase</keyword>
<evidence type="ECO:0000256" key="1">
    <source>
        <dbReference type="ARBA" id="ARBA00006153"/>
    </source>
</evidence>
<dbReference type="PANTHER" id="PTHR32494:SF5">
    <property type="entry name" value="ALLANTOATE AMIDOHYDROLASE"/>
    <property type="match status" value="1"/>
</dbReference>
<dbReference type="InterPro" id="IPR036264">
    <property type="entry name" value="Bact_exopeptidase_dim_dom"/>
</dbReference>
<dbReference type="PANTHER" id="PTHR32494">
    <property type="entry name" value="ALLANTOATE DEIMINASE-RELATED"/>
    <property type="match status" value="1"/>
</dbReference>
<evidence type="ECO:0000259" key="4">
    <source>
        <dbReference type="Pfam" id="PF07687"/>
    </source>
</evidence>
<reference evidence="5 6" key="1">
    <citation type="submission" date="2014-10" db="EMBL/GenBank/DDBJ databases">
        <title>Draft genome of phytase producing Bacillus ginsengihumi strain M2.11.</title>
        <authorList>
            <person name="Toymentseva A."/>
            <person name="Boulygina E.A."/>
            <person name="Kazakov S.V."/>
            <person name="Kayumov I."/>
            <person name="Suleimanova A.D."/>
            <person name="Mardanova A.M."/>
            <person name="Maria S.N."/>
            <person name="Sergey M.Y."/>
            <person name="Sharipova M.R."/>
        </authorList>
    </citation>
    <scope>NUCLEOTIDE SEQUENCE [LARGE SCALE GENOMIC DNA]</scope>
    <source>
        <strain evidence="5 6">M2.11</strain>
    </source>
</reference>
<comment type="caution">
    <text evidence="5">The sequence shown here is derived from an EMBL/GenBank/DDBJ whole genome shotgun (WGS) entry which is preliminary data.</text>
</comment>
<dbReference type="Gene3D" id="3.40.630.10">
    <property type="entry name" value="Zn peptidases"/>
    <property type="match status" value="1"/>
</dbReference>
<comment type="cofactor">
    <cofactor evidence="3">
        <name>Zn(2+)</name>
        <dbReference type="ChEBI" id="CHEBI:29105"/>
    </cofactor>
    <text evidence="3">Binds 2 Zn(2+) ions per subunit.</text>
</comment>
<accession>A0A0A6VA69</accession>
<protein>
    <submittedName>
        <fullName evidence="5">Allantoate amidohydrolase</fullName>
    </submittedName>
</protein>
<dbReference type="AlphaFoldDB" id="A0A0A6VA69"/>
<feature type="binding site" evidence="3">
    <location>
        <position position="125"/>
    </location>
    <ligand>
        <name>Zn(2+)</name>
        <dbReference type="ChEBI" id="CHEBI:29105"/>
        <label>2</label>
    </ligand>
</feature>
<dbReference type="PIRSF" id="PIRSF001235">
    <property type="entry name" value="Amidase_carbamoylase"/>
    <property type="match status" value="1"/>
</dbReference>
<feature type="binding site" evidence="3">
    <location>
        <position position="90"/>
    </location>
    <ligand>
        <name>Zn(2+)</name>
        <dbReference type="ChEBI" id="CHEBI:29105"/>
        <label>2</label>
    </ligand>
</feature>
<dbReference type="NCBIfam" id="NF006771">
    <property type="entry name" value="PRK09290.1-5"/>
    <property type="match status" value="1"/>
</dbReference>
<dbReference type="CDD" id="cd03884">
    <property type="entry name" value="M20_bAS"/>
    <property type="match status" value="1"/>
</dbReference>
<feature type="binding site" evidence="3">
    <location>
        <position position="79"/>
    </location>
    <ligand>
        <name>Zn(2+)</name>
        <dbReference type="ChEBI" id="CHEBI:29105"/>
        <label>1</label>
    </ligand>
</feature>
<dbReference type="SUPFAM" id="SSF55031">
    <property type="entry name" value="Bacterial exopeptidase dimerisation domain"/>
    <property type="match status" value="1"/>
</dbReference>
<dbReference type="Gene3D" id="3.30.70.360">
    <property type="match status" value="1"/>
</dbReference>
<dbReference type="InterPro" id="IPR011650">
    <property type="entry name" value="Peptidase_M20_dimer"/>
</dbReference>
<evidence type="ECO:0000256" key="2">
    <source>
        <dbReference type="ARBA" id="ARBA00022801"/>
    </source>
</evidence>
<name>A0A0A6VA69_9BACI</name>
<dbReference type="SUPFAM" id="SSF53187">
    <property type="entry name" value="Zn-dependent exopeptidases"/>
    <property type="match status" value="1"/>
</dbReference>
<keyword evidence="3" id="KW-0862">Zinc</keyword>
<dbReference type="EMBL" id="JRUN01000058">
    <property type="protein sequence ID" value="KHD84461.1"/>
    <property type="molecule type" value="Genomic_DNA"/>
</dbReference>
<evidence type="ECO:0000256" key="3">
    <source>
        <dbReference type="PIRSR" id="PIRSR001235-1"/>
    </source>
</evidence>
<evidence type="ECO:0000313" key="6">
    <source>
        <dbReference type="Proteomes" id="UP000030588"/>
    </source>
</evidence>
<comment type="similarity">
    <text evidence="1">Belongs to the peptidase M20 family.</text>
</comment>
<dbReference type="InterPro" id="IPR002933">
    <property type="entry name" value="Peptidase_M20"/>
</dbReference>
<dbReference type="STRING" id="363870.NG54_15280"/>